<feature type="transmembrane region" description="Helical" evidence="7">
    <location>
        <begin position="103"/>
        <end position="121"/>
    </location>
</feature>
<dbReference type="PANTHER" id="PTHR33048">
    <property type="entry name" value="PTH11-LIKE INTEGRAL MEMBRANE PROTEIN (AFU_ORTHOLOGUE AFUA_5G11245)"/>
    <property type="match status" value="1"/>
</dbReference>
<keyword evidence="10" id="KW-1185">Reference proteome</keyword>
<comment type="similarity">
    <text evidence="5">Belongs to the SAT4 family.</text>
</comment>
<evidence type="ECO:0000256" key="2">
    <source>
        <dbReference type="ARBA" id="ARBA00022692"/>
    </source>
</evidence>
<gene>
    <name evidence="9" type="ORF">B0H63DRAFT_389980</name>
</gene>
<feature type="transmembrane region" description="Helical" evidence="7">
    <location>
        <begin position="20"/>
        <end position="42"/>
    </location>
</feature>
<dbReference type="Pfam" id="PF20684">
    <property type="entry name" value="Fung_rhodopsin"/>
    <property type="match status" value="1"/>
</dbReference>
<keyword evidence="3 7" id="KW-1133">Transmembrane helix</keyword>
<reference evidence="9" key="2">
    <citation type="submission" date="2023-06" db="EMBL/GenBank/DDBJ databases">
        <authorList>
            <consortium name="Lawrence Berkeley National Laboratory"/>
            <person name="Haridas S."/>
            <person name="Hensen N."/>
            <person name="Bonometti L."/>
            <person name="Westerberg I."/>
            <person name="Brannstrom I.O."/>
            <person name="Guillou S."/>
            <person name="Cros-Aarteil S."/>
            <person name="Calhoun S."/>
            <person name="Kuo A."/>
            <person name="Mondo S."/>
            <person name="Pangilinan J."/>
            <person name="Riley R."/>
            <person name="LaButti K."/>
            <person name="Andreopoulos B."/>
            <person name="Lipzen A."/>
            <person name="Chen C."/>
            <person name="Yanf M."/>
            <person name="Daum C."/>
            <person name="Ng V."/>
            <person name="Clum A."/>
            <person name="Steindorff A."/>
            <person name="Ohm R."/>
            <person name="Martin F."/>
            <person name="Silar P."/>
            <person name="Natvig D."/>
            <person name="Lalanne C."/>
            <person name="Gautier V."/>
            <person name="Ament-velasquez S.L."/>
            <person name="Kruys A."/>
            <person name="Hutchinson M.I."/>
            <person name="Powell A.J."/>
            <person name="Barry K."/>
            <person name="Miller A.N."/>
            <person name="Grigoriev I.V."/>
            <person name="Debuchy R."/>
            <person name="Gladieux P."/>
            <person name="Thoren M.H."/>
            <person name="Johannesson H."/>
        </authorList>
    </citation>
    <scope>NUCLEOTIDE SEQUENCE</scope>
    <source>
        <strain evidence="9">CBS 232.78</strain>
    </source>
</reference>
<keyword evidence="4 7" id="KW-0472">Membrane</keyword>
<evidence type="ECO:0000256" key="1">
    <source>
        <dbReference type="ARBA" id="ARBA00004141"/>
    </source>
</evidence>
<name>A0AAE0U376_9PEZI</name>
<reference evidence="9" key="1">
    <citation type="journal article" date="2023" name="Mol. Phylogenet. Evol.">
        <title>Genome-scale phylogeny and comparative genomics of the fungal order Sordariales.</title>
        <authorList>
            <person name="Hensen N."/>
            <person name="Bonometti L."/>
            <person name="Westerberg I."/>
            <person name="Brannstrom I.O."/>
            <person name="Guillou S."/>
            <person name="Cros-Aarteil S."/>
            <person name="Calhoun S."/>
            <person name="Haridas S."/>
            <person name="Kuo A."/>
            <person name="Mondo S."/>
            <person name="Pangilinan J."/>
            <person name="Riley R."/>
            <person name="LaButti K."/>
            <person name="Andreopoulos B."/>
            <person name="Lipzen A."/>
            <person name="Chen C."/>
            <person name="Yan M."/>
            <person name="Daum C."/>
            <person name="Ng V."/>
            <person name="Clum A."/>
            <person name="Steindorff A."/>
            <person name="Ohm R.A."/>
            <person name="Martin F."/>
            <person name="Silar P."/>
            <person name="Natvig D.O."/>
            <person name="Lalanne C."/>
            <person name="Gautier V."/>
            <person name="Ament-Velasquez S.L."/>
            <person name="Kruys A."/>
            <person name="Hutchinson M.I."/>
            <person name="Powell A.J."/>
            <person name="Barry K."/>
            <person name="Miller A.N."/>
            <person name="Grigoriev I.V."/>
            <person name="Debuchy R."/>
            <person name="Gladieux P."/>
            <person name="Hiltunen Thoren M."/>
            <person name="Johannesson H."/>
        </authorList>
    </citation>
    <scope>NUCLEOTIDE SEQUENCE</scope>
    <source>
        <strain evidence="9">CBS 232.78</strain>
    </source>
</reference>
<organism evidence="9 10">
    <name type="scientific">Podospora didyma</name>
    <dbReference type="NCBI Taxonomy" id="330526"/>
    <lineage>
        <taxon>Eukaryota</taxon>
        <taxon>Fungi</taxon>
        <taxon>Dikarya</taxon>
        <taxon>Ascomycota</taxon>
        <taxon>Pezizomycotina</taxon>
        <taxon>Sordariomycetes</taxon>
        <taxon>Sordariomycetidae</taxon>
        <taxon>Sordariales</taxon>
        <taxon>Podosporaceae</taxon>
        <taxon>Podospora</taxon>
    </lineage>
</organism>
<evidence type="ECO:0000256" key="4">
    <source>
        <dbReference type="ARBA" id="ARBA00023136"/>
    </source>
</evidence>
<dbReference type="InterPro" id="IPR049326">
    <property type="entry name" value="Rhodopsin_dom_fungi"/>
</dbReference>
<feature type="region of interest" description="Disordered" evidence="6">
    <location>
        <begin position="288"/>
        <end position="367"/>
    </location>
</feature>
<dbReference type="Proteomes" id="UP001285441">
    <property type="component" value="Unassembled WGS sequence"/>
</dbReference>
<feature type="transmembrane region" description="Helical" evidence="7">
    <location>
        <begin position="170"/>
        <end position="193"/>
    </location>
</feature>
<sequence>MDQLPPGNAPRLPYNSLQHGTVVAFGITYFFCTVVLALRYFQAIKLVKRVEVDLVILTLSYGAALVYFVTMLNLMANGWGRHMVELNMTDLIEFSKGLLPNTLTYLIIPAVTKLAMLCVLFKINPSIYYRAGVVAVGISIFAYTLTLTSITGGPCNPMKENTLKCLENVALAQAALNIVSDLAVVVLPLPTVFSLQFSMKQKISVSCILAIGSSVVICSIARLPYVIQLGETTADSTYTEAILGVWSIVEVNLGIFCGCSMRLKPLIVRYLPQLGLFSSRNTSGHNNIKSHGSWGTSKELRTDPRKAQHTYQLHSVQKGSSDPLSSFESPLGASTLRGAGTSTGPIQVHRGGDGLRSDGDSTDTILT</sequence>
<keyword evidence="2 7" id="KW-0812">Transmembrane</keyword>
<evidence type="ECO:0000256" key="7">
    <source>
        <dbReference type="SAM" id="Phobius"/>
    </source>
</evidence>
<feature type="domain" description="Rhodopsin" evidence="8">
    <location>
        <begin position="38"/>
        <end position="268"/>
    </location>
</feature>
<proteinExistence type="inferred from homology"/>
<evidence type="ECO:0000313" key="10">
    <source>
        <dbReference type="Proteomes" id="UP001285441"/>
    </source>
</evidence>
<evidence type="ECO:0000259" key="8">
    <source>
        <dbReference type="Pfam" id="PF20684"/>
    </source>
</evidence>
<comment type="subcellular location">
    <subcellularLocation>
        <location evidence="1">Membrane</location>
        <topology evidence="1">Multi-pass membrane protein</topology>
    </subcellularLocation>
</comment>
<evidence type="ECO:0000256" key="3">
    <source>
        <dbReference type="ARBA" id="ARBA00022989"/>
    </source>
</evidence>
<feature type="transmembrane region" description="Helical" evidence="7">
    <location>
        <begin position="205"/>
        <end position="223"/>
    </location>
</feature>
<feature type="compositionally biased region" description="Basic and acidic residues" evidence="6">
    <location>
        <begin position="350"/>
        <end position="359"/>
    </location>
</feature>
<feature type="transmembrane region" description="Helical" evidence="7">
    <location>
        <begin position="243"/>
        <end position="263"/>
    </location>
</feature>
<feature type="transmembrane region" description="Helical" evidence="7">
    <location>
        <begin position="54"/>
        <end position="76"/>
    </location>
</feature>
<accession>A0AAE0U376</accession>
<comment type="caution">
    <text evidence="9">The sequence shown here is derived from an EMBL/GenBank/DDBJ whole genome shotgun (WGS) entry which is preliminary data.</text>
</comment>
<dbReference type="EMBL" id="JAULSW010000002">
    <property type="protein sequence ID" value="KAK3389212.1"/>
    <property type="molecule type" value="Genomic_DNA"/>
</dbReference>
<feature type="compositionally biased region" description="Polar residues" evidence="6">
    <location>
        <begin position="309"/>
        <end position="328"/>
    </location>
</feature>
<protein>
    <recommendedName>
        <fullName evidence="8">Rhodopsin domain-containing protein</fullName>
    </recommendedName>
</protein>
<evidence type="ECO:0000256" key="6">
    <source>
        <dbReference type="SAM" id="MobiDB-lite"/>
    </source>
</evidence>
<dbReference type="InterPro" id="IPR052337">
    <property type="entry name" value="SAT4-like"/>
</dbReference>
<evidence type="ECO:0000313" key="9">
    <source>
        <dbReference type="EMBL" id="KAK3389212.1"/>
    </source>
</evidence>
<evidence type="ECO:0000256" key="5">
    <source>
        <dbReference type="ARBA" id="ARBA00038359"/>
    </source>
</evidence>
<dbReference type="AlphaFoldDB" id="A0AAE0U376"/>
<feature type="transmembrane region" description="Helical" evidence="7">
    <location>
        <begin position="128"/>
        <end position="150"/>
    </location>
</feature>
<dbReference type="PANTHER" id="PTHR33048:SF129">
    <property type="entry name" value="INTEGRAL MEMBRANE PROTEIN-RELATED"/>
    <property type="match status" value="1"/>
</dbReference>
<dbReference type="GO" id="GO:0016020">
    <property type="term" value="C:membrane"/>
    <property type="evidence" value="ECO:0007669"/>
    <property type="project" value="UniProtKB-SubCell"/>
</dbReference>